<name>A0A1Y2HXB8_9FUNG</name>
<evidence type="ECO:0000256" key="1">
    <source>
        <dbReference type="SAM" id="MobiDB-lite"/>
    </source>
</evidence>
<gene>
    <name evidence="3" type="ORF">BCR44DRAFT_411100</name>
</gene>
<dbReference type="Proteomes" id="UP000193411">
    <property type="component" value="Unassembled WGS sequence"/>
</dbReference>
<reference evidence="3 4" key="1">
    <citation type="submission" date="2016-07" db="EMBL/GenBank/DDBJ databases">
        <title>Pervasive Adenine N6-methylation of Active Genes in Fungi.</title>
        <authorList>
            <consortium name="DOE Joint Genome Institute"/>
            <person name="Mondo S.J."/>
            <person name="Dannebaum R.O."/>
            <person name="Kuo R.C."/>
            <person name="Labutti K."/>
            <person name="Haridas S."/>
            <person name="Kuo A."/>
            <person name="Salamov A."/>
            <person name="Ahrendt S.R."/>
            <person name="Lipzen A."/>
            <person name="Sullivan W."/>
            <person name="Andreopoulos W.B."/>
            <person name="Clum A."/>
            <person name="Lindquist E."/>
            <person name="Daum C."/>
            <person name="Ramamoorthy G.K."/>
            <person name="Gryganskyi A."/>
            <person name="Culley D."/>
            <person name="Magnuson J.K."/>
            <person name="James T.Y."/>
            <person name="O'Malley M.A."/>
            <person name="Stajich J.E."/>
            <person name="Spatafora J.W."/>
            <person name="Visel A."/>
            <person name="Grigoriev I.V."/>
        </authorList>
    </citation>
    <scope>NUCLEOTIDE SEQUENCE [LARGE SCALE GENOMIC DNA]</scope>
    <source>
        <strain evidence="3 4">PL171</strain>
    </source>
</reference>
<comment type="caution">
    <text evidence="3">The sequence shown here is derived from an EMBL/GenBank/DDBJ whole genome shotgun (WGS) entry which is preliminary data.</text>
</comment>
<evidence type="ECO:0000313" key="3">
    <source>
        <dbReference type="EMBL" id="ORZ39210.1"/>
    </source>
</evidence>
<feature type="region of interest" description="Disordered" evidence="1">
    <location>
        <begin position="32"/>
        <end position="61"/>
    </location>
</feature>
<keyword evidence="4" id="KW-1185">Reference proteome</keyword>
<feature type="compositionally biased region" description="Pro residues" evidence="1">
    <location>
        <begin position="137"/>
        <end position="147"/>
    </location>
</feature>
<evidence type="ECO:0000256" key="2">
    <source>
        <dbReference type="SAM" id="SignalP"/>
    </source>
</evidence>
<dbReference type="EMBL" id="MCFL01000006">
    <property type="protein sequence ID" value="ORZ39210.1"/>
    <property type="molecule type" value="Genomic_DNA"/>
</dbReference>
<protein>
    <submittedName>
        <fullName evidence="3">Uncharacterized protein</fullName>
    </submittedName>
</protein>
<feature type="chain" id="PRO_5012463448" evidence="2">
    <location>
        <begin position="29"/>
        <end position="286"/>
    </location>
</feature>
<feature type="signal peptide" evidence="2">
    <location>
        <begin position="1"/>
        <end position="28"/>
    </location>
</feature>
<organism evidence="3 4">
    <name type="scientific">Catenaria anguillulae PL171</name>
    <dbReference type="NCBI Taxonomy" id="765915"/>
    <lineage>
        <taxon>Eukaryota</taxon>
        <taxon>Fungi</taxon>
        <taxon>Fungi incertae sedis</taxon>
        <taxon>Blastocladiomycota</taxon>
        <taxon>Blastocladiomycetes</taxon>
        <taxon>Blastocladiales</taxon>
        <taxon>Catenariaceae</taxon>
        <taxon>Catenaria</taxon>
    </lineage>
</organism>
<accession>A0A1Y2HXB8</accession>
<keyword evidence="2" id="KW-0732">Signal</keyword>
<evidence type="ECO:0000313" key="4">
    <source>
        <dbReference type="Proteomes" id="UP000193411"/>
    </source>
</evidence>
<proteinExistence type="predicted"/>
<feature type="region of interest" description="Disordered" evidence="1">
    <location>
        <begin position="135"/>
        <end position="157"/>
    </location>
</feature>
<feature type="compositionally biased region" description="Low complexity" evidence="1">
    <location>
        <begin position="148"/>
        <end position="157"/>
    </location>
</feature>
<feature type="compositionally biased region" description="Low complexity" evidence="1">
    <location>
        <begin position="36"/>
        <end position="61"/>
    </location>
</feature>
<sequence length="286" mass="30763">MNLKRSTLARSQAVLAFLMLLIAPDSSPLKRETLFSSPSTPTKPTSPSGVPRRTSRSTSVVSPTLQLIGTRNSIPTPELRSQRYASRVITSNEQHQLQLMSTFQQEFLAHTDRPFSCGYDASTVGVVDERTIRPPKFHVPPPPPPPAATTGTLSTATAPSNLGMSTSLPRNGASLVPEPSHMFVPVVIPVEAAHAIMYDARFSVYSEATPASLAIMTDNNNAPAAPMPPVPVQLDVAGLDLAQHRVVPEHVPMYQMAPPVLSEVGVQGQVSSSEVSSMWRGTQVKR</sequence>
<dbReference type="AlphaFoldDB" id="A0A1Y2HXB8"/>